<dbReference type="EMBL" id="CP053073">
    <property type="protein sequence ID" value="QJR15532.1"/>
    <property type="molecule type" value="Genomic_DNA"/>
</dbReference>
<dbReference type="InParanoid" id="A0A6M4H839"/>
<keyword evidence="3" id="KW-1185">Reference proteome</keyword>
<reference evidence="2 3" key="1">
    <citation type="submission" date="2020-04" db="EMBL/GenBank/DDBJ databases">
        <title>Usitatibacter rugosus gen. nov., sp. nov. and Usitatibacter palustris sp. nov., novel members of Usitatibacteraceae fam. nov. within the order Nitrosomonadales isolated from soil.</title>
        <authorList>
            <person name="Huber K.J."/>
            <person name="Neumann-Schaal M."/>
            <person name="Geppert A."/>
            <person name="Luckner M."/>
            <person name="Wanner G."/>
            <person name="Overmann J."/>
        </authorList>
    </citation>
    <scope>NUCLEOTIDE SEQUENCE [LARGE SCALE GENOMIC DNA]</scope>
    <source>
        <strain evidence="2 3">Swamp67</strain>
    </source>
</reference>
<proteinExistence type="predicted"/>
<feature type="signal peptide" evidence="1">
    <location>
        <begin position="1"/>
        <end position="25"/>
    </location>
</feature>
<evidence type="ECO:0008006" key="4">
    <source>
        <dbReference type="Google" id="ProtNLM"/>
    </source>
</evidence>
<dbReference type="KEGG" id="upl:DSM104440_02353"/>
<dbReference type="Gene3D" id="2.60.120.260">
    <property type="entry name" value="Galactose-binding domain-like"/>
    <property type="match status" value="1"/>
</dbReference>
<organism evidence="2 3">
    <name type="scientific">Usitatibacter palustris</name>
    <dbReference type="NCBI Taxonomy" id="2732487"/>
    <lineage>
        <taxon>Bacteria</taxon>
        <taxon>Pseudomonadati</taxon>
        <taxon>Pseudomonadota</taxon>
        <taxon>Betaproteobacteria</taxon>
        <taxon>Nitrosomonadales</taxon>
        <taxon>Usitatibacteraceae</taxon>
        <taxon>Usitatibacter</taxon>
    </lineage>
</organism>
<dbReference type="Proteomes" id="UP000503096">
    <property type="component" value="Chromosome"/>
</dbReference>
<accession>A0A6M4H839</accession>
<dbReference type="PROSITE" id="PS51257">
    <property type="entry name" value="PROKAR_LIPOPROTEIN"/>
    <property type="match status" value="1"/>
</dbReference>
<dbReference type="AlphaFoldDB" id="A0A6M4H839"/>
<evidence type="ECO:0000256" key="1">
    <source>
        <dbReference type="SAM" id="SignalP"/>
    </source>
</evidence>
<evidence type="ECO:0000313" key="2">
    <source>
        <dbReference type="EMBL" id="QJR15532.1"/>
    </source>
</evidence>
<sequence length="208" mass="22292">MKVVLALISAALFLLGCVTPGPQQVAGSPAPVTAAGPRQVTLANPGFEADPAPQYRCPPRWSCTVHNNPDAFRFTVDETRPAAGKRSMKVEPGTHKEPWALTMQVLQDLSALHGARVRLSIAVRLEGFEGKGVGPMAIAQYPHGSNMGHWQTQATGTSDWKRVEVEFVVPKEAGLLEVGAIIEGSGKAWIDEARLEVLEPAASRKNPV</sequence>
<feature type="chain" id="PRO_5026824932" description="CBM-cenC domain-containing protein" evidence="1">
    <location>
        <begin position="26"/>
        <end position="208"/>
    </location>
</feature>
<gene>
    <name evidence="2" type="ORF">DSM104440_02353</name>
</gene>
<keyword evidence="1" id="KW-0732">Signal</keyword>
<protein>
    <recommendedName>
        <fullName evidence="4">CBM-cenC domain-containing protein</fullName>
    </recommendedName>
</protein>
<name>A0A6M4H839_9PROT</name>
<dbReference type="RefSeq" id="WP_171162888.1">
    <property type="nucleotide sequence ID" value="NZ_CP053073.1"/>
</dbReference>
<evidence type="ECO:0000313" key="3">
    <source>
        <dbReference type="Proteomes" id="UP000503096"/>
    </source>
</evidence>